<organism evidence="2 3">
    <name type="scientific">Chondromyces crocatus</name>
    <dbReference type="NCBI Taxonomy" id="52"/>
    <lineage>
        <taxon>Bacteria</taxon>
        <taxon>Pseudomonadati</taxon>
        <taxon>Myxococcota</taxon>
        <taxon>Polyangia</taxon>
        <taxon>Polyangiales</taxon>
        <taxon>Polyangiaceae</taxon>
        <taxon>Chondromyces</taxon>
    </lineage>
</organism>
<proteinExistence type="predicted"/>
<dbReference type="Proteomes" id="UP000067626">
    <property type="component" value="Chromosome"/>
</dbReference>
<dbReference type="OrthoDB" id="5482760at2"/>
<dbReference type="STRING" id="52.CMC5_047630"/>
<feature type="compositionally biased region" description="Polar residues" evidence="1">
    <location>
        <begin position="1"/>
        <end position="15"/>
    </location>
</feature>
<dbReference type="RefSeq" id="WP_050432518.1">
    <property type="nucleotide sequence ID" value="NZ_CP012159.1"/>
</dbReference>
<feature type="region of interest" description="Disordered" evidence="1">
    <location>
        <begin position="94"/>
        <end position="126"/>
    </location>
</feature>
<evidence type="ECO:0000313" key="3">
    <source>
        <dbReference type="Proteomes" id="UP000067626"/>
    </source>
</evidence>
<dbReference type="AlphaFoldDB" id="A0A0K1EIW8"/>
<dbReference type="Pfam" id="PF13665">
    <property type="entry name" value="Tox-PAAR-like"/>
    <property type="match status" value="1"/>
</dbReference>
<keyword evidence="3" id="KW-1185">Reference proteome</keyword>
<sequence>MSATVTNQDLGVTTKTSDHTALTDGPTDVCFDPPKKIPVPHVNHVTTDRAVEHTTGKTLFQGGNVVRVGEAITPSDPAHGDSGGGVVSGTYRAEARATSGSPNVRAEGKPPARTDDPTTQNHANTTGKMVQVVPPGALDDNPEDFYARCSYDTSLIKCGHLEFVDKKQIDIWRADTIIIEAKRKNAKEPGKDPSCVQMPHMKWLVTRSGGMNAAGAALPDMSAEFTGDTLTLDGEWTAPSGTLSYDGNQERNLSPDAQRYYIDQKNRFAQSNATIRGSQRVENQDGRLAYQQVRERIDETDRHHSRQLNAARQTAQTLLNLAQFLVAWRAQQNPVRVAITGSACSGTVSYEVHCYPSSTYKFKVPLDGLIALGRAISRAFTVIRSVGQLANMPVENSLQCPGTNLDIGVEFQWKEFYGTSGGAPEPYTIVRDAECSLGGTVLKWSFEASCPLTNFLAIIPVLGAVAARAIGWILRKLGTDASIGFNVSLEIKLNAVIQVRWSKATGWEFTGAGVRVPIDFKFYLFARIRLRDWVHIEGQAVVNADPSLMILGTPTGVVVKAPEFWVSVGFAGMIHIDTWFYSFHESGTWYPESWSNRVGSLFEWNVIGN</sequence>
<feature type="compositionally biased region" description="Polar residues" evidence="1">
    <location>
        <begin position="117"/>
        <end position="126"/>
    </location>
</feature>
<protein>
    <submittedName>
        <fullName evidence="2">Uncharacterized protein</fullName>
    </submittedName>
</protein>
<feature type="compositionally biased region" description="Basic and acidic residues" evidence="1">
    <location>
        <begin position="106"/>
        <end position="116"/>
    </location>
</feature>
<dbReference type="KEGG" id="ccro:CMC5_047630"/>
<gene>
    <name evidence="2" type="ORF">CMC5_047630</name>
</gene>
<evidence type="ECO:0000256" key="1">
    <source>
        <dbReference type="SAM" id="MobiDB-lite"/>
    </source>
</evidence>
<accession>A0A0K1EIW8</accession>
<name>A0A0K1EIW8_CHOCO</name>
<reference evidence="2 3" key="1">
    <citation type="submission" date="2015-07" db="EMBL/GenBank/DDBJ databases">
        <title>Genome analysis of myxobacterium Chondromyces crocatus Cm c5 reveals a high potential for natural compound synthesis and the genetic basis for the loss of fruiting body formation.</title>
        <authorList>
            <person name="Zaburannyi N."/>
            <person name="Bunk B."/>
            <person name="Maier J."/>
            <person name="Overmann J."/>
            <person name="Mueller R."/>
        </authorList>
    </citation>
    <scope>NUCLEOTIDE SEQUENCE [LARGE SCALE GENOMIC DNA]</scope>
    <source>
        <strain evidence="2 3">Cm c5</strain>
    </source>
</reference>
<dbReference type="EMBL" id="CP012159">
    <property type="protein sequence ID" value="AKT40607.1"/>
    <property type="molecule type" value="Genomic_DNA"/>
</dbReference>
<evidence type="ECO:0000313" key="2">
    <source>
        <dbReference type="EMBL" id="AKT40607.1"/>
    </source>
</evidence>
<dbReference type="CDD" id="cd14740">
    <property type="entry name" value="PAAR_4"/>
    <property type="match status" value="1"/>
</dbReference>
<feature type="region of interest" description="Disordered" evidence="1">
    <location>
        <begin position="1"/>
        <end position="26"/>
    </location>
</feature>